<evidence type="ECO:0000256" key="6">
    <source>
        <dbReference type="PROSITE-ProRule" id="PRU00850"/>
    </source>
</evidence>
<dbReference type="InterPro" id="IPR024061">
    <property type="entry name" value="NDT80_DNA-bd_dom"/>
</dbReference>
<name>A0A8J4UQN2_9MYCE</name>
<dbReference type="PROSITE" id="PS51517">
    <property type="entry name" value="NDT80"/>
    <property type="match status" value="1"/>
</dbReference>
<dbReference type="PANTHER" id="PTHR13029:SF18">
    <property type="entry name" value="MYELIN REGULATORY FACTOR HOMOLOG 1"/>
    <property type="match status" value="1"/>
</dbReference>
<protein>
    <recommendedName>
        <fullName evidence="13">NDT80/PhoG-like protein</fullName>
    </recommendedName>
</protein>
<dbReference type="EMBL" id="AJWJ01000433">
    <property type="protein sequence ID" value="KAF2070906.1"/>
    <property type="molecule type" value="Genomic_DNA"/>
</dbReference>
<dbReference type="Pfam" id="PF13887">
    <property type="entry name" value="MYRF_ICA"/>
    <property type="match status" value="1"/>
</dbReference>
<evidence type="ECO:0000256" key="7">
    <source>
        <dbReference type="SAM" id="MobiDB-lite"/>
    </source>
</evidence>
<keyword evidence="5 8" id="KW-0472">Membrane</keyword>
<evidence type="ECO:0000313" key="12">
    <source>
        <dbReference type="Proteomes" id="UP000695562"/>
    </source>
</evidence>
<dbReference type="OrthoDB" id="21169at2759"/>
<evidence type="ECO:0000259" key="10">
    <source>
        <dbReference type="PROSITE" id="PS51688"/>
    </source>
</evidence>
<gene>
    <name evidence="11" type="ORF">CYY_007772</name>
</gene>
<evidence type="ECO:0000256" key="3">
    <source>
        <dbReference type="ARBA" id="ARBA00022989"/>
    </source>
</evidence>
<evidence type="ECO:0008006" key="13">
    <source>
        <dbReference type="Google" id="ProtNLM"/>
    </source>
</evidence>
<dbReference type="PANTHER" id="PTHR13029">
    <property type="match status" value="1"/>
</dbReference>
<proteinExistence type="predicted"/>
<feature type="region of interest" description="Disordered" evidence="7">
    <location>
        <begin position="1"/>
        <end position="90"/>
    </location>
</feature>
<organism evidence="11 12">
    <name type="scientific">Polysphondylium violaceum</name>
    <dbReference type="NCBI Taxonomy" id="133409"/>
    <lineage>
        <taxon>Eukaryota</taxon>
        <taxon>Amoebozoa</taxon>
        <taxon>Evosea</taxon>
        <taxon>Eumycetozoa</taxon>
        <taxon>Dictyostelia</taxon>
        <taxon>Dictyosteliales</taxon>
        <taxon>Dictyosteliaceae</taxon>
        <taxon>Polysphondylium</taxon>
    </lineage>
</organism>
<evidence type="ECO:0000313" key="11">
    <source>
        <dbReference type="EMBL" id="KAF2070906.1"/>
    </source>
</evidence>
<dbReference type="InterPro" id="IPR030392">
    <property type="entry name" value="S74_ICA"/>
</dbReference>
<dbReference type="Pfam" id="PF05224">
    <property type="entry name" value="NDT80_PhoG"/>
    <property type="match status" value="1"/>
</dbReference>
<dbReference type="PROSITE" id="PS51688">
    <property type="entry name" value="ICA"/>
    <property type="match status" value="1"/>
</dbReference>
<evidence type="ECO:0000256" key="8">
    <source>
        <dbReference type="SAM" id="Phobius"/>
    </source>
</evidence>
<dbReference type="GO" id="GO:0043565">
    <property type="term" value="F:sequence-specific DNA binding"/>
    <property type="evidence" value="ECO:0007669"/>
    <property type="project" value="TreeGrafter"/>
</dbReference>
<feature type="compositionally biased region" description="Low complexity" evidence="7">
    <location>
        <begin position="405"/>
        <end position="440"/>
    </location>
</feature>
<feature type="transmembrane region" description="Helical" evidence="8">
    <location>
        <begin position="820"/>
        <end position="842"/>
    </location>
</feature>
<sequence>MFGFNNHSQQIQQQQQIQHDISSSPSSSTSTISPTSNNTPPNNCFLSNDTFQPSSIFSSNQPMMNNLTNNNNNNNNHHHQDHLPPNPSPFQVLQHQQELNQILLNNSSGSIGEKGFQFVSSRKFISNNQDFDYENSLNNHPSHHHSTLNNNNNGNNNSNPLSESYDGIDDDLSEKSDKSTTTTTTSTKSSLSNSQKLKKRRYVLDMAHTFNWVPYCRNYWNKIIDGYGHELIPPNLSVLVEKGFTFSEEDNSWVYYRRNHFQLKIAMNHHFPFDEVPLKYINADGNLLNVEHLYLSIKGVKNGYILSPAQEMQVEIYQTNSKREKNEEKVPPPINISLIPSVTISRLHFRKATANNARKQKKPNPQQEFFHLVLTITARCQNKDYCIYSIISDPLIVRTGHPTVSPNNSNNNSSLDSNSNPTPSPIGNYSSSPIPSPILQSSPSIRSQIYSKSLNIPIASLNNNNSINNNNNNNNSSSNNTNSNNSNNNINNINNPKILKEEKESPPFCTDNQLLKINNNVLLNNQIFDHQRHYNPQQQQQQQQMLPPQYINPFSDNSNIQHVNEFNPPSLNNHKRKLSNTDDQYIDKQIQIQQQQIQQVQQHQHQLSSAENKLAPPPPPFGFMPIQDEDGKGWAINDNGELYHYGKVGVNSESPQEALTVHGNVSITGQLFQPSDSRVKERIRPVDSKKQLENILKVRIYDYNLKKEWVESNNLDITSDRGVLAQELETIKGIPNSVKETGTRKLDNGSEISNFLVVNKDAIFMENIGATQELSKKVDTVYIEMENLSKKKIEILGNKVGELEQTTIREIKKNQKRKKLFIIVGIITLLLILGLVALSVVLGTMKPVVQQTITVPTSSGGFLGGDSCSGSEESDLCASDSFTSKTGSATTATTSSSSQLIETTSSTGSTLIISSNIR</sequence>
<dbReference type="GO" id="GO:0045893">
    <property type="term" value="P:positive regulation of DNA-templated transcription"/>
    <property type="evidence" value="ECO:0007669"/>
    <property type="project" value="TreeGrafter"/>
</dbReference>
<comment type="caution">
    <text evidence="11">The sequence shown here is derived from an EMBL/GenBank/DDBJ whole genome shotgun (WGS) entry which is preliminary data.</text>
</comment>
<keyword evidence="3 8" id="KW-1133">Transmembrane helix</keyword>
<evidence type="ECO:0000259" key="9">
    <source>
        <dbReference type="PROSITE" id="PS51517"/>
    </source>
</evidence>
<evidence type="ECO:0000256" key="2">
    <source>
        <dbReference type="ARBA" id="ARBA00022692"/>
    </source>
</evidence>
<feature type="region of interest" description="Disordered" evidence="7">
    <location>
        <begin position="402"/>
        <end position="440"/>
    </location>
</feature>
<dbReference type="Gene3D" id="2.60.40.1390">
    <property type="entry name" value="NDT80 DNA-binding domain"/>
    <property type="match status" value="2"/>
</dbReference>
<dbReference type="Proteomes" id="UP000695562">
    <property type="component" value="Unassembled WGS sequence"/>
</dbReference>
<dbReference type="InterPro" id="IPR037141">
    <property type="entry name" value="NDT80_DNA-bd_dom_sf"/>
</dbReference>
<comment type="subcellular location">
    <subcellularLocation>
        <location evidence="1">Membrane</location>
        <topology evidence="1">Single-pass membrane protein</topology>
    </subcellularLocation>
</comment>
<feature type="region of interest" description="Disordered" evidence="7">
    <location>
        <begin position="135"/>
        <end position="192"/>
    </location>
</feature>
<feature type="domain" description="NDT80" evidence="9">
    <location>
        <begin position="139"/>
        <end position="409"/>
    </location>
</feature>
<dbReference type="GO" id="GO:0016540">
    <property type="term" value="P:protein autoprocessing"/>
    <property type="evidence" value="ECO:0007669"/>
    <property type="project" value="InterPro"/>
</dbReference>
<feature type="compositionally biased region" description="Low complexity" evidence="7">
    <location>
        <begin position="147"/>
        <end position="162"/>
    </location>
</feature>
<accession>A0A8J4UQN2</accession>
<keyword evidence="4 6" id="KW-0238">DNA-binding</keyword>
<dbReference type="Pfam" id="PF13884">
    <property type="entry name" value="Peptidase_S74"/>
    <property type="match status" value="1"/>
</dbReference>
<evidence type="ECO:0000256" key="5">
    <source>
        <dbReference type="ARBA" id="ARBA00023136"/>
    </source>
</evidence>
<dbReference type="AlphaFoldDB" id="A0A8J4UQN2"/>
<feature type="region of interest" description="Disordered" evidence="7">
    <location>
        <begin position="467"/>
        <end position="494"/>
    </location>
</feature>
<dbReference type="GO" id="GO:0003700">
    <property type="term" value="F:DNA-binding transcription factor activity"/>
    <property type="evidence" value="ECO:0007669"/>
    <property type="project" value="UniProtKB-UniRule"/>
</dbReference>
<dbReference type="InterPro" id="IPR026932">
    <property type="entry name" value="MYRF_ICA"/>
</dbReference>
<evidence type="ECO:0000256" key="1">
    <source>
        <dbReference type="ARBA" id="ARBA00004167"/>
    </source>
</evidence>
<feature type="compositionally biased region" description="Low complexity" evidence="7">
    <location>
        <begin position="1"/>
        <end position="43"/>
    </location>
</feature>
<feature type="DNA-binding region" description="NDT80" evidence="6">
    <location>
        <begin position="139"/>
        <end position="409"/>
    </location>
</feature>
<feature type="compositionally biased region" description="Polar residues" evidence="7">
    <location>
        <begin position="44"/>
        <end position="59"/>
    </location>
</feature>
<evidence type="ECO:0000256" key="4">
    <source>
        <dbReference type="ARBA" id="ARBA00023125"/>
    </source>
</evidence>
<dbReference type="InterPro" id="IPR051577">
    <property type="entry name" value="MRF-like"/>
</dbReference>
<feature type="compositionally biased region" description="Low complexity" evidence="7">
    <location>
        <begin position="179"/>
        <end position="192"/>
    </location>
</feature>
<feature type="domain" description="Peptidase S74" evidence="10">
    <location>
        <begin position="675"/>
        <end position="785"/>
    </location>
</feature>
<keyword evidence="2 8" id="KW-0812">Transmembrane</keyword>
<dbReference type="GO" id="GO:0005789">
    <property type="term" value="C:endoplasmic reticulum membrane"/>
    <property type="evidence" value="ECO:0007669"/>
    <property type="project" value="TreeGrafter"/>
</dbReference>
<feature type="compositionally biased region" description="Low complexity" evidence="7">
    <location>
        <begin position="60"/>
        <end position="75"/>
    </location>
</feature>
<dbReference type="InterPro" id="IPR008967">
    <property type="entry name" value="p53-like_TF_DNA-bd_sf"/>
</dbReference>
<dbReference type="SUPFAM" id="SSF49417">
    <property type="entry name" value="p53-like transcription factors"/>
    <property type="match status" value="1"/>
</dbReference>
<dbReference type="GO" id="GO:0005634">
    <property type="term" value="C:nucleus"/>
    <property type="evidence" value="ECO:0007669"/>
    <property type="project" value="TreeGrafter"/>
</dbReference>
<reference evidence="11" key="1">
    <citation type="submission" date="2020-01" db="EMBL/GenBank/DDBJ databases">
        <title>Development of genomics and gene disruption for Polysphondylium violaceum indicates a role for the polyketide synthase stlB in stalk morphogenesis.</title>
        <authorList>
            <person name="Narita B."/>
            <person name="Kawabe Y."/>
            <person name="Kin K."/>
            <person name="Saito T."/>
            <person name="Gibbs R."/>
            <person name="Kuspa A."/>
            <person name="Muzny D."/>
            <person name="Queller D."/>
            <person name="Richards S."/>
            <person name="Strassman J."/>
            <person name="Sucgang R."/>
            <person name="Worley K."/>
            <person name="Schaap P."/>
        </authorList>
    </citation>
    <scope>NUCLEOTIDE SEQUENCE</scope>
    <source>
        <strain evidence="11">QSvi11</strain>
    </source>
</reference>
<keyword evidence="12" id="KW-1185">Reference proteome</keyword>